<dbReference type="EMBL" id="FOZK01000001">
    <property type="protein sequence ID" value="SFR92647.1"/>
    <property type="molecule type" value="Genomic_DNA"/>
</dbReference>
<gene>
    <name evidence="2" type="ORF">SAMN05216559_1120</name>
</gene>
<sequence length="252" mass="27639">MCEVLGCFDGIALEERRPLTPRKPSAGSLKPEPRKTSPRKPSACSGPGARCAPVGACVARVPGARLALSVLRGPHSTAALPFPWSRGPRFRSATRSRPGGCGAVRKRDSRRTARIRGGLVDVIRERVLSRERGCAWRTERARCGRVACAVFASAASEWLDRRAKRVYRWPYPSDGGARISRTGRVERAEGFRSVCGIVVDSRERAEGFRGVVVSSRVTRSKPPKRYPYTLYQPLETNHRLVTGTTSTSPQIG</sequence>
<keyword evidence="3" id="KW-1185">Reference proteome</keyword>
<dbReference type="STRING" id="767519.SAMN05216559_1120"/>
<dbReference type="AlphaFoldDB" id="A0A1I6KN84"/>
<evidence type="ECO:0000313" key="3">
    <source>
        <dbReference type="Proteomes" id="UP000199062"/>
    </source>
</evidence>
<proteinExistence type="predicted"/>
<organism evidence="2 3">
    <name type="scientific">Halomicrobium zhouii</name>
    <dbReference type="NCBI Taxonomy" id="767519"/>
    <lineage>
        <taxon>Archaea</taxon>
        <taxon>Methanobacteriati</taxon>
        <taxon>Methanobacteriota</taxon>
        <taxon>Stenosarchaea group</taxon>
        <taxon>Halobacteria</taxon>
        <taxon>Halobacteriales</taxon>
        <taxon>Haloarculaceae</taxon>
        <taxon>Halomicrobium</taxon>
    </lineage>
</organism>
<dbReference type="Proteomes" id="UP000199062">
    <property type="component" value="Unassembled WGS sequence"/>
</dbReference>
<accession>A0A1I6KN84</accession>
<evidence type="ECO:0000313" key="2">
    <source>
        <dbReference type="EMBL" id="SFR92647.1"/>
    </source>
</evidence>
<protein>
    <submittedName>
        <fullName evidence="2">Uncharacterized protein</fullName>
    </submittedName>
</protein>
<reference evidence="2 3" key="1">
    <citation type="submission" date="2016-10" db="EMBL/GenBank/DDBJ databases">
        <authorList>
            <person name="de Groot N.N."/>
        </authorList>
    </citation>
    <scope>NUCLEOTIDE SEQUENCE [LARGE SCALE GENOMIC DNA]</scope>
    <source>
        <strain evidence="2 3">CGMCC 1.10457</strain>
    </source>
</reference>
<evidence type="ECO:0000256" key="1">
    <source>
        <dbReference type="SAM" id="MobiDB-lite"/>
    </source>
</evidence>
<feature type="region of interest" description="Disordered" evidence="1">
    <location>
        <begin position="17"/>
        <end position="48"/>
    </location>
</feature>
<name>A0A1I6KN84_9EURY</name>